<dbReference type="PANTHER" id="PTHR48067">
    <property type="entry name" value="GPI-ANCHOR TRANSAMIDASE"/>
    <property type="match status" value="1"/>
</dbReference>
<dbReference type="InterPro" id="IPR001096">
    <property type="entry name" value="Peptidase_C13"/>
</dbReference>
<dbReference type="Gene3D" id="3.40.50.1460">
    <property type="match status" value="1"/>
</dbReference>
<dbReference type="PRINTS" id="PR00776">
    <property type="entry name" value="HEMOGLOBNASE"/>
</dbReference>
<keyword evidence="3" id="KW-0337">GPI-anchor biosynthesis</keyword>
<name>A0A9W8AFM1_9FUNG</name>
<evidence type="ECO:0000256" key="4">
    <source>
        <dbReference type="ARBA" id="ARBA00022729"/>
    </source>
</evidence>
<feature type="compositionally biased region" description="Low complexity" evidence="6">
    <location>
        <begin position="349"/>
        <end position="363"/>
    </location>
</feature>
<dbReference type="GO" id="GO:0006508">
    <property type="term" value="P:proteolysis"/>
    <property type="evidence" value="ECO:0007669"/>
    <property type="project" value="InterPro"/>
</dbReference>
<dbReference type="FunFam" id="3.40.50.1460:FF:000003">
    <property type="entry name" value="GPI-anchor transamidase"/>
    <property type="match status" value="1"/>
</dbReference>
<comment type="caution">
    <text evidence="8">The sequence shown here is derived from an EMBL/GenBank/DDBJ whole genome shotgun (WGS) entry which is preliminary data.</text>
</comment>
<keyword evidence="4 7" id="KW-0732">Signal</keyword>
<dbReference type="Pfam" id="PF01650">
    <property type="entry name" value="Peptidase_C13"/>
    <property type="match status" value="1"/>
</dbReference>
<comment type="pathway">
    <text evidence="1">Glycolipid biosynthesis; glycosylphosphatidylinositol-anchor biosynthesis.</text>
</comment>
<dbReference type="PANTHER" id="PTHR48067:SF1">
    <property type="entry name" value="GPI-ANCHOR TRANSAMIDASE"/>
    <property type="match status" value="1"/>
</dbReference>
<feature type="signal peptide" evidence="7">
    <location>
        <begin position="1"/>
        <end position="20"/>
    </location>
</feature>
<dbReference type="AlphaFoldDB" id="A0A9W8AFM1"/>
<feature type="region of interest" description="Disordered" evidence="6">
    <location>
        <begin position="327"/>
        <end position="363"/>
    </location>
</feature>
<dbReference type="GO" id="GO:0003923">
    <property type="term" value="F:GPI-anchor transamidase activity"/>
    <property type="evidence" value="ECO:0007669"/>
    <property type="project" value="InterPro"/>
</dbReference>
<reference evidence="8" key="1">
    <citation type="submission" date="2022-07" db="EMBL/GenBank/DDBJ databases">
        <title>Phylogenomic reconstructions and comparative analyses of Kickxellomycotina fungi.</title>
        <authorList>
            <person name="Reynolds N.K."/>
            <person name="Stajich J.E."/>
            <person name="Barry K."/>
            <person name="Grigoriev I.V."/>
            <person name="Crous P."/>
            <person name="Smith M.E."/>
        </authorList>
    </citation>
    <scope>NUCLEOTIDE SEQUENCE</scope>
    <source>
        <strain evidence="8">RSA 861</strain>
    </source>
</reference>
<dbReference type="GO" id="GO:0006506">
    <property type="term" value="P:GPI anchor biosynthetic process"/>
    <property type="evidence" value="ECO:0007669"/>
    <property type="project" value="UniProtKB-KW"/>
</dbReference>
<proteinExistence type="inferred from homology"/>
<sequence>MRLLIVTLMGLAVTWPGVIGRTEVPLQATDTEQVADFFSGSQHTNNWAVLVCTSRFWFNYRHMANTLSMYRTVKRLGIPDSNIILMLADDAACNPRNKVPATVYDHPSKRIDLYGQNVGVDYRGYDVTVENFIRLLTGRVHLNTPRSKRLLTDDKSNVFIYMTGHGGDGFLKFQDAEEISSRDLADAFAQMWEKRRYRELLFMIDTCQANTMYEQLYSPHILSVGSSARAENSYSYLHDYDLGVSVIDRFTYFNLEYLEGVDGQSQATLGGLFDSYDPGRIHSHPAVRSDLYPKSPHAVPLTDFFGAVQSVELTVVDPAHLAGFGEGGPPTVDLGLPNSKKASAEPIEASSAGPTAPATSSPVSGLRAFRPASAFTMTGTLELATASLIIFGVVKSAM</sequence>
<gene>
    <name evidence="8" type="primary">GPI8_1</name>
    <name evidence="8" type="ORF">IWQ60_003732</name>
</gene>
<keyword evidence="9" id="KW-1185">Reference proteome</keyword>
<evidence type="ECO:0000313" key="8">
    <source>
        <dbReference type="EMBL" id="KAJ1926519.1"/>
    </source>
</evidence>
<dbReference type="OrthoDB" id="192611at2759"/>
<feature type="chain" id="PRO_5040942074" evidence="7">
    <location>
        <begin position="21"/>
        <end position="398"/>
    </location>
</feature>
<evidence type="ECO:0000256" key="2">
    <source>
        <dbReference type="ARBA" id="ARBA00009941"/>
    </source>
</evidence>
<dbReference type="PIRSF" id="PIRSF019663">
    <property type="entry name" value="Legumain"/>
    <property type="match status" value="1"/>
</dbReference>
<accession>A0A9W8AFM1</accession>
<evidence type="ECO:0000256" key="7">
    <source>
        <dbReference type="SAM" id="SignalP"/>
    </source>
</evidence>
<feature type="active site" description="Nucleophile" evidence="5">
    <location>
        <position position="207"/>
    </location>
</feature>
<feature type="active site" evidence="5">
    <location>
        <position position="165"/>
    </location>
</feature>
<organism evidence="8 9">
    <name type="scientific">Tieghemiomyces parasiticus</name>
    <dbReference type="NCBI Taxonomy" id="78921"/>
    <lineage>
        <taxon>Eukaryota</taxon>
        <taxon>Fungi</taxon>
        <taxon>Fungi incertae sedis</taxon>
        <taxon>Zoopagomycota</taxon>
        <taxon>Kickxellomycotina</taxon>
        <taxon>Dimargaritomycetes</taxon>
        <taxon>Dimargaritales</taxon>
        <taxon>Dimargaritaceae</taxon>
        <taxon>Tieghemiomyces</taxon>
    </lineage>
</organism>
<evidence type="ECO:0000313" key="9">
    <source>
        <dbReference type="Proteomes" id="UP001150569"/>
    </source>
</evidence>
<evidence type="ECO:0000256" key="6">
    <source>
        <dbReference type="SAM" id="MobiDB-lite"/>
    </source>
</evidence>
<comment type="similarity">
    <text evidence="2">Belongs to the peptidase C13 family.</text>
</comment>
<dbReference type="GO" id="GO:0016255">
    <property type="term" value="P:attachment of GPI anchor to protein"/>
    <property type="evidence" value="ECO:0007669"/>
    <property type="project" value="InterPro"/>
</dbReference>
<dbReference type="GO" id="GO:0042765">
    <property type="term" value="C:GPI-anchor transamidase complex"/>
    <property type="evidence" value="ECO:0007669"/>
    <property type="project" value="InterPro"/>
</dbReference>
<dbReference type="Proteomes" id="UP001150569">
    <property type="component" value="Unassembled WGS sequence"/>
</dbReference>
<evidence type="ECO:0000256" key="3">
    <source>
        <dbReference type="ARBA" id="ARBA00022502"/>
    </source>
</evidence>
<dbReference type="PIRSF" id="PIRSF500138">
    <property type="entry name" value="GPI8"/>
    <property type="match status" value="1"/>
</dbReference>
<protein>
    <submittedName>
        <fullName evidence="8">Glycosylphosphatidylinositol anchor biosynthesis</fullName>
    </submittedName>
</protein>
<dbReference type="EMBL" id="JANBPT010000165">
    <property type="protein sequence ID" value="KAJ1926519.1"/>
    <property type="molecule type" value="Genomic_DNA"/>
</dbReference>
<evidence type="ECO:0000256" key="1">
    <source>
        <dbReference type="ARBA" id="ARBA00004687"/>
    </source>
</evidence>
<dbReference type="InterPro" id="IPR028361">
    <property type="entry name" value="GPI_transamidase"/>
</dbReference>
<evidence type="ECO:0000256" key="5">
    <source>
        <dbReference type="PIRSR" id="PIRSR019663-1"/>
    </source>
</evidence>